<organism evidence="1 2">
    <name type="scientific">Neobacillus niacini</name>
    <dbReference type="NCBI Taxonomy" id="86668"/>
    <lineage>
        <taxon>Bacteria</taxon>
        <taxon>Bacillati</taxon>
        <taxon>Bacillota</taxon>
        <taxon>Bacilli</taxon>
        <taxon>Bacillales</taxon>
        <taxon>Bacillaceae</taxon>
        <taxon>Neobacillus</taxon>
    </lineage>
</organism>
<name>A0A852T9W6_9BACI</name>
<protein>
    <recommendedName>
        <fullName evidence="3">DNA-binding protein</fullName>
    </recommendedName>
</protein>
<dbReference type="AlphaFoldDB" id="A0A852T9W6"/>
<accession>A0A852T9W6</accession>
<evidence type="ECO:0008006" key="3">
    <source>
        <dbReference type="Google" id="ProtNLM"/>
    </source>
</evidence>
<reference evidence="2" key="1">
    <citation type="submission" date="2020-07" db="EMBL/GenBank/DDBJ databases">
        <authorList>
            <person name="Partida-Martinez L."/>
            <person name="Huntemann M."/>
            <person name="Clum A."/>
            <person name="Wang J."/>
            <person name="Palaniappan K."/>
            <person name="Ritter S."/>
            <person name="Chen I.-M."/>
            <person name="Stamatis D."/>
            <person name="Reddy T."/>
            <person name="O'Malley R."/>
            <person name="Daum C."/>
            <person name="Shapiro N."/>
            <person name="Ivanova N."/>
            <person name="Kyrpides N."/>
            <person name="Woyke T."/>
        </authorList>
    </citation>
    <scope>NUCLEOTIDE SEQUENCE [LARGE SCALE GENOMIC DNA]</scope>
    <source>
        <strain evidence="2">AT2.8</strain>
    </source>
</reference>
<gene>
    <name evidence="1" type="ORF">F4694_001022</name>
</gene>
<evidence type="ECO:0000313" key="1">
    <source>
        <dbReference type="EMBL" id="NYE04278.1"/>
    </source>
</evidence>
<evidence type="ECO:0000313" key="2">
    <source>
        <dbReference type="Proteomes" id="UP000548423"/>
    </source>
</evidence>
<proteinExistence type="predicted"/>
<reference evidence="2" key="2">
    <citation type="submission" date="2020-08" db="EMBL/GenBank/DDBJ databases">
        <title>The Agave Microbiome: Exploring the role of microbial communities in plant adaptations to desert environments.</title>
        <authorList>
            <person name="Partida-Martinez L.P."/>
        </authorList>
    </citation>
    <scope>NUCLEOTIDE SEQUENCE [LARGE SCALE GENOMIC DNA]</scope>
    <source>
        <strain evidence="2">AT2.8</strain>
    </source>
</reference>
<comment type="caution">
    <text evidence="1">The sequence shown here is derived from an EMBL/GenBank/DDBJ whole genome shotgun (WGS) entry which is preliminary data.</text>
</comment>
<sequence>MDISFFWIGAGLTALGYFIGDGLKNFKNPRGSFSGYPALIKENELHLYLGLSKEEVSELLLKYPEVPKIELKGTTYYQYQQFREWFSSINLNKKIDI</sequence>
<dbReference type="EMBL" id="JACCBX010000002">
    <property type="protein sequence ID" value="NYE04278.1"/>
    <property type="molecule type" value="Genomic_DNA"/>
</dbReference>
<dbReference type="Proteomes" id="UP000548423">
    <property type="component" value="Unassembled WGS sequence"/>
</dbReference>